<accession>A0ABT2VY79</accession>
<evidence type="ECO:0000313" key="1">
    <source>
        <dbReference type="EMBL" id="MCU7614573.1"/>
    </source>
</evidence>
<keyword evidence="2" id="KW-1185">Reference proteome</keyword>
<protein>
    <submittedName>
        <fullName evidence="1">Uncharacterized protein</fullName>
    </submittedName>
</protein>
<dbReference type="Proteomes" id="UP001208114">
    <property type="component" value="Unassembled WGS sequence"/>
</dbReference>
<dbReference type="EMBL" id="JAOTEN010000002">
    <property type="protein sequence ID" value="MCU7614573.1"/>
    <property type="molecule type" value="Genomic_DNA"/>
</dbReference>
<name>A0ABT2VY79_9FLAO</name>
<evidence type="ECO:0000313" key="2">
    <source>
        <dbReference type="Proteomes" id="UP001208114"/>
    </source>
</evidence>
<proteinExistence type="predicted"/>
<reference evidence="2" key="1">
    <citation type="submission" date="2023-07" db="EMBL/GenBank/DDBJ databases">
        <title>Chryseobacterium sp. GMJ5 Genome sequencing and assembly.</title>
        <authorList>
            <person name="Jung Y."/>
        </authorList>
    </citation>
    <scope>NUCLEOTIDE SEQUENCE [LARGE SCALE GENOMIC DNA]</scope>
    <source>
        <strain evidence="2">GMJ5</strain>
    </source>
</reference>
<organism evidence="1 2">
    <name type="scientific">Chryseobacterium gilvum</name>
    <dbReference type="NCBI Taxonomy" id="2976534"/>
    <lineage>
        <taxon>Bacteria</taxon>
        <taxon>Pseudomonadati</taxon>
        <taxon>Bacteroidota</taxon>
        <taxon>Flavobacteriia</taxon>
        <taxon>Flavobacteriales</taxon>
        <taxon>Weeksellaceae</taxon>
        <taxon>Chryseobacterium group</taxon>
        <taxon>Chryseobacterium</taxon>
    </lineage>
</organism>
<sequence>MEIRKITFIDDKNSDHLMVVETNENIVSFLETFRLEVGEVIELKDAMYTIKNISEKKVDGKNEIVVNVEFIDLIENQPTA</sequence>
<comment type="caution">
    <text evidence="1">The sequence shown here is derived from an EMBL/GenBank/DDBJ whole genome shotgun (WGS) entry which is preliminary data.</text>
</comment>
<gene>
    <name evidence="1" type="ORF">N0B16_09015</name>
</gene>
<dbReference type="RefSeq" id="WP_262990500.1">
    <property type="nucleotide sequence ID" value="NZ_JAOTEN010000002.1"/>
</dbReference>